<dbReference type="SMART" id="SM00259">
    <property type="entry name" value="ZnF_A20"/>
    <property type="match status" value="1"/>
</dbReference>
<keyword evidence="2" id="KW-0479">Metal-binding</keyword>
<dbReference type="PROSITE" id="PS51039">
    <property type="entry name" value="ZF_AN1"/>
    <property type="match status" value="1"/>
</dbReference>
<dbReference type="GO" id="GO:0003677">
    <property type="term" value="F:DNA binding"/>
    <property type="evidence" value="ECO:0007669"/>
    <property type="project" value="InterPro"/>
</dbReference>
<dbReference type="Proteomes" id="UP001345219">
    <property type="component" value="Chromosome 16"/>
</dbReference>
<keyword evidence="10" id="KW-1185">Reference proteome</keyword>
<dbReference type="SUPFAM" id="SSF57716">
    <property type="entry name" value="Glucocorticoid receptor-like (DNA-binding domain)"/>
    <property type="match status" value="1"/>
</dbReference>
<dbReference type="GO" id="GO:0016567">
    <property type="term" value="P:protein ubiquitination"/>
    <property type="evidence" value="ECO:0007669"/>
    <property type="project" value="TreeGrafter"/>
</dbReference>
<dbReference type="Gene3D" id="1.20.5.4770">
    <property type="match status" value="1"/>
</dbReference>
<keyword evidence="3 5" id="KW-0863">Zinc-finger</keyword>
<sequence>MAQRAEKEETEFKVPETLMLCANNCGVTGNPTTNNMCQKCFNATSTPSSSSPSSSTNTISSLVGSGGNSVLNPSTERSTRSSSYRSPNRTGTPMVTIRKHVQLSTPPAAESTKTSEVNRCSGCRRKVGLTGFRCRCGELFCADHRYSDRHDCSYDYKSSGRETIARENPVVKAAKIIRI</sequence>
<evidence type="ECO:0000313" key="10">
    <source>
        <dbReference type="Proteomes" id="UP001345219"/>
    </source>
</evidence>
<dbReference type="InterPro" id="IPR000058">
    <property type="entry name" value="Znf_AN1"/>
</dbReference>
<dbReference type="InterPro" id="IPR035896">
    <property type="entry name" value="AN1-like_Znf"/>
</dbReference>
<dbReference type="GO" id="GO:0004842">
    <property type="term" value="F:ubiquitin-protein transferase activity"/>
    <property type="evidence" value="ECO:0007669"/>
    <property type="project" value="TreeGrafter"/>
</dbReference>
<dbReference type="PROSITE" id="PS51036">
    <property type="entry name" value="ZF_A20"/>
    <property type="match status" value="1"/>
</dbReference>
<dbReference type="GO" id="GO:0008270">
    <property type="term" value="F:zinc ion binding"/>
    <property type="evidence" value="ECO:0007669"/>
    <property type="project" value="UniProtKB-KW"/>
</dbReference>
<reference evidence="9 10" key="1">
    <citation type="journal article" date="2023" name="Hortic Res">
        <title>Pangenome of water caltrop reveals structural variations and asymmetric subgenome divergence after allopolyploidization.</title>
        <authorList>
            <person name="Zhang X."/>
            <person name="Chen Y."/>
            <person name="Wang L."/>
            <person name="Yuan Y."/>
            <person name="Fang M."/>
            <person name="Shi L."/>
            <person name="Lu R."/>
            <person name="Comes H.P."/>
            <person name="Ma Y."/>
            <person name="Chen Y."/>
            <person name="Huang G."/>
            <person name="Zhou Y."/>
            <person name="Zheng Z."/>
            <person name="Qiu Y."/>
        </authorList>
    </citation>
    <scope>NUCLEOTIDE SEQUENCE [LARGE SCALE GENOMIC DNA]</scope>
    <source>
        <tissue evidence="9">Roots</tissue>
    </source>
</reference>
<dbReference type="FunFam" id="1.20.5.4770:FF:000006">
    <property type="entry name" value="Zinc finger A20 and AN1 domain-containing stress-associated protein 1"/>
    <property type="match status" value="1"/>
</dbReference>
<feature type="domain" description="AN1-type" evidence="8">
    <location>
        <begin position="114"/>
        <end position="160"/>
    </location>
</feature>
<protein>
    <recommendedName>
        <fullName evidence="11">Zinc finger A20 and AN1 domain-containing stress-associated protein 5</fullName>
    </recommendedName>
</protein>
<proteinExistence type="predicted"/>
<feature type="domain" description="A20-type" evidence="7">
    <location>
        <begin position="15"/>
        <end position="49"/>
    </location>
</feature>
<dbReference type="FunFam" id="4.10.1110.10:FF:000001">
    <property type="entry name" value="Zinc finger AN1-type containing 6"/>
    <property type="match status" value="1"/>
</dbReference>
<accession>A0AAN7JQZ2</accession>
<evidence type="ECO:0000256" key="4">
    <source>
        <dbReference type="ARBA" id="ARBA00022833"/>
    </source>
</evidence>
<dbReference type="Pfam" id="PF01754">
    <property type="entry name" value="zf-A20"/>
    <property type="match status" value="1"/>
</dbReference>
<keyword evidence="4" id="KW-0862">Zinc</keyword>
<feature type="compositionally biased region" description="Low complexity" evidence="6">
    <location>
        <begin position="45"/>
        <end position="90"/>
    </location>
</feature>
<evidence type="ECO:0000256" key="2">
    <source>
        <dbReference type="ARBA" id="ARBA00022723"/>
    </source>
</evidence>
<comment type="caution">
    <text evidence="9">The sequence shown here is derived from an EMBL/GenBank/DDBJ whole genome shotgun (WGS) entry which is preliminary data.</text>
</comment>
<dbReference type="SMART" id="SM00154">
    <property type="entry name" value="ZnF_AN1"/>
    <property type="match status" value="1"/>
</dbReference>
<evidence type="ECO:0000256" key="6">
    <source>
        <dbReference type="SAM" id="MobiDB-lite"/>
    </source>
</evidence>
<dbReference type="PANTHER" id="PTHR10634:SF22">
    <property type="entry name" value="ZINC FINGER A20 AND AN1 DOMAIN-CONTAINING STRESS-ASSOCIATED PROTEIN 5"/>
    <property type="match status" value="1"/>
</dbReference>
<evidence type="ECO:0000313" key="9">
    <source>
        <dbReference type="EMBL" id="KAK4752264.1"/>
    </source>
</evidence>
<dbReference type="Gene3D" id="4.10.1110.10">
    <property type="entry name" value="AN1-like Zinc finger"/>
    <property type="match status" value="1"/>
</dbReference>
<feature type="region of interest" description="Disordered" evidence="6">
    <location>
        <begin position="45"/>
        <end position="93"/>
    </location>
</feature>
<evidence type="ECO:0000259" key="7">
    <source>
        <dbReference type="PROSITE" id="PS51036"/>
    </source>
</evidence>
<dbReference type="PANTHER" id="PTHR10634">
    <property type="entry name" value="AN1-TYPE ZINC FINGER PROTEIN"/>
    <property type="match status" value="1"/>
</dbReference>
<dbReference type="SUPFAM" id="SSF118310">
    <property type="entry name" value="AN1-like Zinc finger"/>
    <property type="match status" value="1"/>
</dbReference>
<dbReference type="Pfam" id="PF01428">
    <property type="entry name" value="zf-AN1"/>
    <property type="match status" value="1"/>
</dbReference>
<evidence type="ECO:0000256" key="1">
    <source>
        <dbReference type="ARBA" id="ARBA00003732"/>
    </source>
</evidence>
<evidence type="ECO:0008006" key="11">
    <source>
        <dbReference type="Google" id="ProtNLM"/>
    </source>
</evidence>
<dbReference type="InterPro" id="IPR050652">
    <property type="entry name" value="AN1_A20_ZnFinger"/>
</dbReference>
<name>A0AAN7JQZ2_9MYRT</name>
<dbReference type="EMBL" id="JAXIOK010000016">
    <property type="protein sequence ID" value="KAK4752264.1"/>
    <property type="molecule type" value="Genomic_DNA"/>
</dbReference>
<evidence type="ECO:0000259" key="8">
    <source>
        <dbReference type="PROSITE" id="PS51039"/>
    </source>
</evidence>
<dbReference type="InterPro" id="IPR002653">
    <property type="entry name" value="Znf_A20"/>
</dbReference>
<comment type="function">
    <text evidence="1">May be involved in environmental stress response.</text>
</comment>
<organism evidence="9 10">
    <name type="scientific">Trapa incisa</name>
    <dbReference type="NCBI Taxonomy" id="236973"/>
    <lineage>
        <taxon>Eukaryota</taxon>
        <taxon>Viridiplantae</taxon>
        <taxon>Streptophyta</taxon>
        <taxon>Embryophyta</taxon>
        <taxon>Tracheophyta</taxon>
        <taxon>Spermatophyta</taxon>
        <taxon>Magnoliopsida</taxon>
        <taxon>eudicotyledons</taxon>
        <taxon>Gunneridae</taxon>
        <taxon>Pentapetalae</taxon>
        <taxon>rosids</taxon>
        <taxon>malvids</taxon>
        <taxon>Myrtales</taxon>
        <taxon>Lythraceae</taxon>
        <taxon>Trapa</taxon>
    </lineage>
</organism>
<evidence type="ECO:0000256" key="5">
    <source>
        <dbReference type="PROSITE-ProRule" id="PRU00449"/>
    </source>
</evidence>
<gene>
    <name evidence="9" type="ORF">SAY87_021062</name>
</gene>
<evidence type="ECO:0000256" key="3">
    <source>
        <dbReference type="ARBA" id="ARBA00022771"/>
    </source>
</evidence>
<dbReference type="AlphaFoldDB" id="A0AAN7JQZ2"/>